<dbReference type="Proteomes" id="UP000637061">
    <property type="component" value="Unassembled WGS sequence"/>
</dbReference>
<accession>A0A8I1ECA8</accession>
<dbReference type="AlphaFoldDB" id="A0A8I1ECA8"/>
<evidence type="ECO:0000313" key="1">
    <source>
        <dbReference type="EMBL" id="MBI6882658.1"/>
    </source>
</evidence>
<dbReference type="EMBL" id="JAEHTE010000001">
    <property type="protein sequence ID" value="MBI6882658.1"/>
    <property type="molecule type" value="Genomic_DNA"/>
</dbReference>
<sequence length="442" mass="49902">MSLPTNPNAPHRLSTELQACIERLQEISQPEEADFDQSSYGVSLHEAFSGLRAAAIRVVESSHINGLEKVGQIPDLLKGIALKRRSREADEIFWEQMSQHYQVKSSWDADFTNLTPALQMRLLKQMIQQEPEPARVMRDEVNRLGDDAFMEGLTLALKLIEPTEIRFDPSFYEVLFTLKRRLKPHFMPGAVEHIAAHKDLYLGFFSRLLKVATLPHIIKPKLGDDMAEMVNARKAYILDLMGYSKAEAIDLIESGSADDIVPSPASFQRMRNAMSLPAEFLALLYQAIPSKVIMDIAEIAIDDPIGRMPYVHFERMGLARSSEWHMHKQEKSGLGKSIVLFEHAIHTPGIEMCVSRIAHQPLLSDEPGLLERVESVLANVPTSDPECLRKGQLLFDALVENMNKGKSTPKLREIIESGTIQPAFYRKHRKLKVARVEHDLGI</sequence>
<dbReference type="RefSeq" id="WP_198746269.1">
    <property type="nucleotide sequence ID" value="NZ_JAEHTE010000001.1"/>
</dbReference>
<name>A0A8I1ECA8_PSEPU</name>
<organism evidence="1 2">
    <name type="scientific">Pseudomonas putida</name>
    <name type="common">Arthrobacter siderocapsulatus</name>
    <dbReference type="NCBI Taxonomy" id="303"/>
    <lineage>
        <taxon>Bacteria</taxon>
        <taxon>Pseudomonadati</taxon>
        <taxon>Pseudomonadota</taxon>
        <taxon>Gammaproteobacteria</taxon>
        <taxon>Pseudomonadales</taxon>
        <taxon>Pseudomonadaceae</taxon>
        <taxon>Pseudomonas</taxon>
    </lineage>
</organism>
<protein>
    <submittedName>
        <fullName evidence="1">Uncharacterized protein</fullName>
    </submittedName>
</protein>
<comment type="caution">
    <text evidence="1">The sequence shown here is derived from an EMBL/GenBank/DDBJ whole genome shotgun (WGS) entry which is preliminary data.</text>
</comment>
<reference evidence="1" key="1">
    <citation type="submission" date="2020-12" db="EMBL/GenBank/DDBJ databases">
        <title>Enhanced detection system for hospital associated transmission using whole genome sequencing surveillance.</title>
        <authorList>
            <person name="Harrison L.H."/>
            <person name="Van Tyne D."/>
            <person name="Marsh J.W."/>
            <person name="Griffith M.P."/>
            <person name="Snyder D.J."/>
            <person name="Cooper V.S."/>
            <person name="Mustapha M."/>
        </authorList>
    </citation>
    <scope>NUCLEOTIDE SEQUENCE</scope>
    <source>
        <strain evidence="1">PSB00042</strain>
    </source>
</reference>
<evidence type="ECO:0000313" key="2">
    <source>
        <dbReference type="Proteomes" id="UP000637061"/>
    </source>
</evidence>
<gene>
    <name evidence="1" type="ORF">JEU22_01925</name>
</gene>
<proteinExistence type="predicted"/>